<dbReference type="AlphaFoldDB" id="A0A8H5D5G1"/>
<sequence>MDTDAAGGEGEESLFDGTAYISGRPSRRIPAPLRLFLGNTWSANSGTTTGVVDVLERQPSPLQSILRVEKDEEGYFGSGEGRGRSNTRLSVDTTRPSMESEYRRICIARNTS</sequence>
<evidence type="ECO:0000313" key="3">
    <source>
        <dbReference type="Proteomes" id="UP000559027"/>
    </source>
</evidence>
<keyword evidence="3" id="KW-1185">Reference proteome</keyword>
<organism evidence="2 3">
    <name type="scientific">Leucocoprinus leucothites</name>
    <dbReference type="NCBI Taxonomy" id="201217"/>
    <lineage>
        <taxon>Eukaryota</taxon>
        <taxon>Fungi</taxon>
        <taxon>Dikarya</taxon>
        <taxon>Basidiomycota</taxon>
        <taxon>Agaricomycotina</taxon>
        <taxon>Agaricomycetes</taxon>
        <taxon>Agaricomycetidae</taxon>
        <taxon>Agaricales</taxon>
        <taxon>Agaricineae</taxon>
        <taxon>Agaricaceae</taxon>
        <taxon>Leucocoprinus</taxon>
    </lineage>
</organism>
<feature type="compositionally biased region" description="Polar residues" evidence="1">
    <location>
        <begin position="84"/>
        <end position="96"/>
    </location>
</feature>
<dbReference type="Proteomes" id="UP000559027">
    <property type="component" value="Unassembled WGS sequence"/>
</dbReference>
<evidence type="ECO:0000313" key="2">
    <source>
        <dbReference type="EMBL" id="KAF5353553.1"/>
    </source>
</evidence>
<evidence type="ECO:0000256" key="1">
    <source>
        <dbReference type="SAM" id="MobiDB-lite"/>
    </source>
</evidence>
<proteinExistence type="predicted"/>
<feature type="region of interest" description="Disordered" evidence="1">
    <location>
        <begin position="73"/>
        <end position="96"/>
    </location>
</feature>
<comment type="caution">
    <text evidence="2">The sequence shown here is derived from an EMBL/GenBank/DDBJ whole genome shotgun (WGS) entry which is preliminary data.</text>
</comment>
<name>A0A8H5D5G1_9AGAR</name>
<reference evidence="2 3" key="1">
    <citation type="journal article" date="2020" name="ISME J.">
        <title>Uncovering the hidden diversity of litter-decomposition mechanisms in mushroom-forming fungi.</title>
        <authorList>
            <person name="Floudas D."/>
            <person name="Bentzer J."/>
            <person name="Ahren D."/>
            <person name="Johansson T."/>
            <person name="Persson P."/>
            <person name="Tunlid A."/>
        </authorList>
    </citation>
    <scope>NUCLEOTIDE SEQUENCE [LARGE SCALE GENOMIC DNA]</scope>
    <source>
        <strain evidence="2 3">CBS 146.42</strain>
    </source>
</reference>
<dbReference type="EMBL" id="JAACJO010000010">
    <property type="protein sequence ID" value="KAF5353553.1"/>
    <property type="molecule type" value="Genomic_DNA"/>
</dbReference>
<accession>A0A8H5D5G1</accession>
<gene>
    <name evidence="2" type="ORF">D9756_007787</name>
</gene>
<protein>
    <submittedName>
        <fullName evidence="2">Uncharacterized protein</fullName>
    </submittedName>
</protein>